<organism evidence="1 2">
    <name type="scientific">Hyaloscypha variabilis (strain UAMH 11265 / GT02V1 / F)</name>
    <name type="common">Meliniomyces variabilis</name>
    <dbReference type="NCBI Taxonomy" id="1149755"/>
    <lineage>
        <taxon>Eukaryota</taxon>
        <taxon>Fungi</taxon>
        <taxon>Dikarya</taxon>
        <taxon>Ascomycota</taxon>
        <taxon>Pezizomycotina</taxon>
        <taxon>Leotiomycetes</taxon>
        <taxon>Helotiales</taxon>
        <taxon>Hyaloscyphaceae</taxon>
        <taxon>Hyaloscypha</taxon>
        <taxon>Hyaloscypha variabilis</taxon>
    </lineage>
</organism>
<name>A0A2J6QXQ2_HYAVF</name>
<accession>A0A2J6QXQ2</accession>
<evidence type="ECO:0000313" key="2">
    <source>
        <dbReference type="Proteomes" id="UP000235786"/>
    </source>
</evidence>
<dbReference type="EMBL" id="KZ613964">
    <property type="protein sequence ID" value="PMD31058.1"/>
    <property type="molecule type" value="Genomic_DNA"/>
</dbReference>
<reference evidence="1 2" key="1">
    <citation type="submission" date="2016-04" db="EMBL/GenBank/DDBJ databases">
        <title>A degradative enzymes factory behind the ericoid mycorrhizal symbiosis.</title>
        <authorList>
            <consortium name="DOE Joint Genome Institute"/>
            <person name="Martino E."/>
            <person name="Morin E."/>
            <person name="Grelet G."/>
            <person name="Kuo A."/>
            <person name="Kohler A."/>
            <person name="Daghino S."/>
            <person name="Barry K."/>
            <person name="Choi C."/>
            <person name="Cichocki N."/>
            <person name="Clum A."/>
            <person name="Copeland A."/>
            <person name="Hainaut M."/>
            <person name="Haridas S."/>
            <person name="Labutti K."/>
            <person name="Lindquist E."/>
            <person name="Lipzen A."/>
            <person name="Khouja H.-R."/>
            <person name="Murat C."/>
            <person name="Ohm R."/>
            <person name="Olson A."/>
            <person name="Spatafora J."/>
            <person name="Veneault-Fourrey C."/>
            <person name="Henrissat B."/>
            <person name="Grigoriev I."/>
            <person name="Martin F."/>
            <person name="Perotto S."/>
        </authorList>
    </citation>
    <scope>NUCLEOTIDE SEQUENCE [LARGE SCALE GENOMIC DNA]</scope>
    <source>
        <strain evidence="1 2">F</strain>
    </source>
</reference>
<dbReference type="AlphaFoldDB" id="A0A2J6QXQ2"/>
<gene>
    <name evidence="1" type="ORF">L207DRAFT_442758</name>
</gene>
<dbReference type="Proteomes" id="UP000235786">
    <property type="component" value="Unassembled WGS sequence"/>
</dbReference>
<proteinExistence type="predicted"/>
<feature type="non-terminal residue" evidence="1">
    <location>
        <position position="1"/>
    </location>
</feature>
<protein>
    <submittedName>
        <fullName evidence="1">Uncharacterized protein</fullName>
    </submittedName>
</protein>
<evidence type="ECO:0000313" key="1">
    <source>
        <dbReference type="EMBL" id="PMD31058.1"/>
    </source>
</evidence>
<sequence>LRILKVFLGDGDEPIRTRLWYCLLSSLPNCVALSYEWGSPARDHDIFCEGKIVKVTSNLLAAL</sequence>
<keyword evidence="2" id="KW-1185">Reference proteome</keyword>
<dbReference type="OrthoDB" id="3553147at2759"/>